<evidence type="ECO:0000313" key="3">
    <source>
        <dbReference type="Proteomes" id="UP000651668"/>
    </source>
</evidence>
<dbReference type="PANTHER" id="PTHR38463:SF1">
    <property type="entry name" value="STRESS RESPONSE PROTEIN YSNF"/>
    <property type="match status" value="1"/>
</dbReference>
<name>A0A916XEK0_9SPHI</name>
<feature type="domain" description="DUF2382" evidence="1">
    <location>
        <begin position="12"/>
        <end position="123"/>
    </location>
</feature>
<evidence type="ECO:0000259" key="1">
    <source>
        <dbReference type="Pfam" id="PF09557"/>
    </source>
</evidence>
<reference evidence="2" key="2">
    <citation type="submission" date="2020-09" db="EMBL/GenBank/DDBJ databases">
        <authorList>
            <person name="Sun Q."/>
            <person name="Zhou Y."/>
        </authorList>
    </citation>
    <scope>NUCLEOTIDE SEQUENCE</scope>
    <source>
        <strain evidence="2">CGMCC 1.15343</strain>
    </source>
</reference>
<proteinExistence type="predicted"/>
<dbReference type="EMBL" id="BMIL01000005">
    <property type="protein sequence ID" value="GGC64650.1"/>
    <property type="molecule type" value="Genomic_DNA"/>
</dbReference>
<organism evidence="2 3">
    <name type="scientific">Pedobacter quisquiliarum</name>
    <dbReference type="NCBI Taxonomy" id="1834438"/>
    <lineage>
        <taxon>Bacteria</taxon>
        <taxon>Pseudomonadati</taxon>
        <taxon>Bacteroidota</taxon>
        <taxon>Sphingobacteriia</taxon>
        <taxon>Sphingobacteriales</taxon>
        <taxon>Sphingobacteriaceae</taxon>
        <taxon>Pedobacter</taxon>
    </lineage>
</organism>
<dbReference type="PANTHER" id="PTHR38463">
    <property type="entry name" value="STRESS RESPONSE PROTEIN YSNF"/>
    <property type="match status" value="1"/>
</dbReference>
<dbReference type="AlphaFoldDB" id="A0A916XEK0"/>
<protein>
    <recommendedName>
        <fullName evidence="1">DUF2382 domain-containing protein</fullName>
    </recommendedName>
</protein>
<gene>
    <name evidence="2" type="ORF">GCM10011387_17820</name>
</gene>
<dbReference type="InterPro" id="IPR052967">
    <property type="entry name" value="Stress_Response_Assoc"/>
</dbReference>
<dbReference type="InterPro" id="IPR019060">
    <property type="entry name" value="DUF2382"/>
</dbReference>
<keyword evidence="3" id="KW-1185">Reference proteome</keyword>
<dbReference type="Pfam" id="PF09557">
    <property type="entry name" value="DUF2382"/>
    <property type="match status" value="1"/>
</dbReference>
<dbReference type="NCBIfam" id="TIGR02271">
    <property type="entry name" value="YsnF/AvaK domain"/>
    <property type="match status" value="1"/>
</dbReference>
<dbReference type="RefSeq" id="WP_188626533.1">
    <property type="nucleotide sequence ID" value="NZ_BMIL01000005.1"/>
</dbReference>
<accession>A0A916XEK0</accession>
<dbReference type="Proteomes" id="UP000651668">
    <property type="component" value="Unassembled WGS sequence"/>
</dbReference>
<comment type="caution">
    <text evidence="2">The sequence shown here is derived from an EMBL/GenBank/DDBJ whole genome shotgun (WGS) entry which is preliminary data.</text>
</comment>
<evidence type="ECO:0000313" key="2">
    <source>
        <dbReference type="EMBL" id="GGC64650.1"/>
    </source>
</evidence>
<sequence length="134" mass="15277">MENKPQAPQTVIPVIEEQLHIDKVWQETGRVQVSKTVTEEAVDYALPLQQEEVIMERKPINQYIDTAPPASRYEGETLIIPVIKEVLVVEKKLMLVEELHITKRHSEQTVTGTEILRKESVTVTRTPANNTPLL</sequence>
<reference evidence="2" key="1">
    <citation type="journal article" date="2014" name="Int. J. Syst. Evol. Microbiol.">
        <title>Complete genome sequence of Corynebacterium casei LMG S-19264T (=DSM 44701T), isolated from a smear-ripened cheese.</title>
        <authorList>
            <consortium name="US DOE Joint Genome Institute (JGI-PGF)"/>
            <person name="Walter F."/>
            <person name="Albersmeier A."/>
            <person name="Kalinowski J."/>
            <person name="Ruckert C."/>
        </authorList>
    </citation>
    <scope>NUCLEOTIDE SEQUENCE</scope>
    <source>
        <strain evidence="2">CGMCC 1.15343</strain>
    </source>
</reference>